<evidence type="ECO:0000256" key="6">
    <source>
        <dbReference type="ARBA" id="ARBA00023032"/>
    </source>
</evidence>
<feature type="transmembrane region" description="Helical" evidence="9">
    <location>
        <begin position="258"/>
        <end position="276"/>
    </location>
</feature>
<accession>B8LII5</accession>
<dbReference type="InterPro" id="IPR000515">
    <property type="entry name" value="MetI-like"/>
</dbReference>
<evidence type="ECO:0000256" key="3">
    <source>
        <dbReference type="ARBA" id="ARBA00022448"/>
    </source>
</evidence>
<keyword evidence="3 9" id="KW-0813">Transport</keyword>
<dbReference type="InterPro" id="IPR005667">
    <property type="entry name" value="Sulph_transpt2"/>
</dbReference>
<evidence type="ECO:0000256" key="4">
    <source>
        <dbReference type="ARBA" id="ARBA00022692"/>
    </source>
</evidence>
<keyword evidence="9 11" id="KW-0934">Plastid</keyword>
<organism evidence="11">
    <name type="scientific">Aneura pinguis</name>
    <name type="common">Greasewort</name>
    <name type="synonym">Riccardia pinguis</name>
    <dbReference type="NCBI Taxonomy" id="39026"/>
    <lineage>
        <taxon>Eukaryota</taxon>
        <taxon>Viridiplantae</taxon>
        <taxon>Streptophyta</taxon>
        <taxon>Embryophyta</taxon>
        <taxon>Marchantiophyta</taxon>
        <taxon>Jungermanniopsida</taxon>
        <taxon>Metzgeriidae</taxon>
        <taxon>Metzgeriales</taxon>
        <taxon>Aneuraceae</taxon>
        <taxon>Aneura</taxon>
    </lineage>
</organism>
<comment type="similarity">
    <text evidence="2 9">Belongs to the binding-protein-dependent transport system permease family. CysTW subfamily.</text>
</comment>
<protein>
    <recommendedName>
        <fullName evidence="9">Sulfate transport system permease protein CysT</fullName>
    </recommendedName>
</protein>
<dbReference type="PROSITE" id="PS50928">
    <property type="entry name" value="ABC_TM1"/>
    <property type="match status" value="1"/>
</dbReference>
<keyword evidence="5 9" id="KW-1133">Transmembrane helix</keyword>
<feature type="domain" description="ABC transmembrane type-1" evidence="10">
    <location>
        <begin position="73"/>
        <end position="277"/>
    </location>
</feature>
<evidence type="ECO:0000256" key="7">
    <source>
        <dbReference type="ARBA" id="ARBA00023136"/>
    </source>
</evidence>
<evidence type="ECO:0000313" key="11">
    <source>
        <dbReference type="EMBL" id="ABX00553.1"/>
    </source>
</evidence>
<sequence length="288" mass="31876">MIEFFLLPPFVPFLITEGKIRFLTGFEFILSLALHYGTFILVPPISILLYRTRQQPWKVLLEVTTEPTVVSVYVFTSLTASSAITINILFGLTLAWVLVRYEFVGKKILDAAVDLPFALPTSVGGLTLMTVSRDEVWVRPFCSWLGIEIVFGPLAVLIAMTFASLPLVVRTIQPVLQDMEGDLEEAARCLGASTWTTFQYVLFPSLIPSLSAGTTLGFSRALGEYGSIVLVASNIPAKDLVISVLLFQRLEQYDYRSAITIAGFVLVISFSALFLINKIQSWGKKFSG</sequence>
<keyword evidence="4 9" id="KW-0812">Transmembrane</keyword>
<dbReference type="CDD" id="cd06261">
    <property type="entry name" value="TM_PBP2"/>
    <property type="match status" value="1"/>
</dbReference>
<dbReference type="AlphaFoldDB" id="B8LII5"/>
<dbReference type="GO" id="GO:0015419">
    <property type="term" value="F:ABC-type sulfate transporter activity"/>
    <property type="evidence" value="ECO:0007669"/>
    <property type="project" value="UniProtKB-UniRule"/>
</dbReference>
<evidence type="ECO:0000256" key="1">
    <source>
        <dbReference type="ARBA" id="ARBA00004446"/>
    </source>
</evidence>
<dbReference type="GO" id="GO:0031969">
    <property type="term" value="C:chloroplast membrane"/>
    <property type="evidence" value="ECO:0007669"/>
    <property type="project" value="UniProtKB-SubCell"/>
</dbReference>
<dbReference type="InterPro" id="IPR035906">
    <property type="entry name" value="MetI-like_sf"/>
</dbReference>
<gene>
    <name evidence="11" type="primary">cysT</name>
</gene>
<dbReference type="NCBIfam" id="TIGR02139">
    <property type="entry name" value="permease_CysT"/>
    <property type="match status" value="1"/>
</dbReference>
<evidence type="ECO:0000256" key="5">
    <source>
        <dbReference type="ARBA" id="ARBA00022989"/>
    </source>
</evidence>
<comment type="function">
    <text evidence="9">Part of the ABC transporter complex (TC 3.A.1.6.1) involved in sulfate/thiosulfate import.</text>
</comment>
<dbReference type="SUPFAM" id="SSF161098">
    <property type="entry name" value="MetI-like"/>
    <property type="match status" value="1"/>
</dbReference>
<evidence type="ECO:0000256" key="8">
    <source>
        <dbReference type="ARBA" id="ARBA00025323"/>
    </source>
</evidence>
<feature type="transmembrane region" description="Helical" evidence="9">
    <location>
        <begin position="28"/>
        <end position="50"/>
    </location>
</feature>
<dbReference type="Gene3D" id="1.10.3720.10">
    <property type="entry name" value="MetI-like"/>
    <property type="match status" value="1"/>
</dbReference>
<reference evidence="11" key="1">
    <citation type="submission" date="2007-04" db="EMBL/GenBank/DDBJ databases">
        <title>Distribution and evolution of pseudogenes in the plastid genome of Aneura mirabilis.</title>
        <authorList>
            <person name="Wickett N.J."/>
            <person name="Fan Y."/>
            <person name="Lewis P.O."/>
            <person name="Goffinet B."/>
        </authorList>
    </citation>
    <scope>NUCLEOTIDE SEQUENCE</scope>
</reference>
<proteinExistence type="inferred from homology"/>
<dbReference type="EMBL" id="EF551265">
    <property type="protein sequence ID" value="ABX00553.1"/>
    <property type="molecule type" value="Genomic_DNA"/>
</dbReference>
<evidence type="ECO:0000259" key="10">
    <source>
        <dbReference type="PROSITE" id="PS50928"/>
    </source>
</evidence>
<dbReference type="Pfam" id="PF00528">
    <property type="entry name" value="BPD_transp_1"/>
    <property type="match status" value="1"/>
</dbReference>
<feature type="transmembrane region" description="Helical" evidence="9">
    <location>
        <begin position="70"/>
        <end position="99"/>
    </location>
</feature>
<evidence type="ECO:0000256" key="2">
    <source>
        <dbReference type="ARBA" id="ARBA00007069"/>
    </source>
</evidence>
<dbReference type="NCBIfam" id="TIGR00969">
    <property type="entry name" value="3a0106s02"/>
    <property type="match status" value="1"/>
</dbReference>
<dbReference type="GO" id="GO:0005886">
    <property type="term" value="C:plasma membrane"/>
    <property type="evidence" value="ECO:0007669"/>
    <property type="project" value="InterPro"/>
</dbReference>
<comment type="caution">
    <text evidence="9">Lacks conserved residue(s) required for the propagation of feature annotation.</text>
</comment>
<comment type="function">
    <text evidence="8">Part of the ABC transporter complex CysAWTP (TC 3.A.1.6.1) involved in sulfate/thiosulfate import. Probably responsible for the translocation of the substrate across the membrane.</text>
</comment>
<name>B8LII5_ANEPI</name>
<comment type="subcellular location">
    <subcellularLocation>
        <location evidence="1">Plastid membrane</location>
        <topology evidence="1">Multi-pass membrane protein</topology>
    </subcellularLocation>
    <subcellularLocation>
        <location evidence="9">Plastid</location>
        <location evidence="9">Chloroplast membrane</location>
        <topology evidence="9">Multi-pass membrane protein</topology>
    </subcellularLocation>
</comment>
<keyword evidence="6 9" id="KW-0764">Sulfate transport</keyword>
<geneLocation type="chloroplast" evidence="11"/>
<keyword evidence="11" id="KW-0150">Chloroplast</keyword>
<dbReference type="PANTHER" id="PTHR30406:SF8">
    <property type="entry name" value="SULFATE TRANSPORT SYSTEM PERMEASE PROTEIN CYST"/>
    <property type="match status" value="1"/>
</dbReference>
<keyword evidence="7 9" id="KW-0472">Membrane</keyword>
<dbReference type="PANTHER" id="PTHR30406">
    <property type="entry name" value="SULFATE TRANSPORT SYSTEM PERMEASE PROTEIN"/>
    <property type="match status" value="1"/>
</dbReference>
<feature type="transmembrane region" description="Helical" evidence="9">
    <location>
        <begin position="144"/>
        <end position="169"/>
    </location>
</feature>
<dbReference type="InterPro" id="IPR011865">
    <property type="entry name" value="CysT_permease"/>
</dbReference>
<evidence type="ECO:0000256" key="9">
    <source>
        <dbReference type="RuleBase" id="RU366001"/>
    </source>
</evidence>